<dbReference type="KEGG" id="wma:WM2015_552"/>
<dbReference type="Gene3D" id="3.40.50.150">
    <property type="entry name" value="Vaccinia Virus protein VP39"/>
    <property type="match status" value="1"/>
</dbReference>
<reference evidence="1 2" key="1">
    <citation type="submission" date="2015-07" db="EMBL/GenBank/DDBJ databases">
        <authorList>
            <person name="Noorani M."/>
        </authorList>
    </citation>
    <scope>NUCLEOTIDE SEQUENCE [LARGE SCALE GENOMIC DNA]</scope>
    <source>
        <strain evidence="1 2">KCTC 42284</strain>
    </source>
</reference>
<dbReference type="CDD" id="cd02440">
    <property type="entry name" value="AdoMet_MTases"/>
    <property type="match status" value="1"/>
</dbReference>
<dbReference type="RefSeq" id="WP_049724608.1">
    <property type="nucleotide sequence ID" value="NZ_CP012154.1"/>
</dbReference>
<organism evidence="1 2">
    <name type="scientific">Wenzhouxiangella marina</name>
    <dbReference type="NCBI Taxonomy" id="1579979"/>
    <lineage>
        <taxon>Bacteria</taxon>
        <taxon>Pseudomonadati</taxon>
        <taxon>Pseudomonadota</taxon>
        <taxon>Gammaproteobacteria</taxon>
        <taxon>Chromatiales</taxon>
        <taxon>Wenzhouxiangellaceae</taxon>
        <taxon>Wenzhouxiangella</taxon>
    </lineage>
</organism>
<proteinExistence type="predicted"/>
<protein>
    <submittedName>
        <fullName evidence="1">Ubiquinone/menaquinone biosynthesis protein</fullName>
    </submittedName>
</protein>
<gene>
    <name evidence="1" type="ORF">WM2015_552</name>
</gene>
<dbReference type="InterPro" id="IPR041698">
    <property type="entry name" value="Methyltransf_25"/>
</dbReference>
<sequence length="385" mass="43845">MSLTLTRFEAAPEPRLEFQIDEPIVFDLDAELIVDAPDGQRWQYFLRQTGLDISWLPAGRYRLDCPQAGDWAEGSALTLILRDEANAGGRERGRASTTLEGRAKWDSGSWKLHSGAGTVPVSELSWARQDHNWFFRHFDHAARTIIHLFFQRDQRLKGRVLDVGCGDGITDLGIALRMQPEELVGVDPFKGYERLAEVCRAHHLPEALISPPNLRFQADDANALSFPDDHFDAVLSWGSLEHIAGGYDRAMAEIRRVLRPGGLFFAHPGLFYGSVGNHLGEFFDDPWIHLKIEPEELERRVLAGRPRYMDRAGEESPSEDYWRWYTELNPITVDGFEKELRALGFEPRRFALRTDPVVDYSPELQEHSMTTLGLAELYVVCELKK</sequence>
<dbReference type="GO" id="GO:0008168">
    <property type="term" value="F:methyltransferase activity"/>
    <property type="evidence" value="ECO:0007669"/>
    <property type="project" value="TreeGrafter"/>
</dbReference>
<dbReference type="EMBL" id="CP012154">
    <property type="protein sequence ID" value="AKS40934.1"/>
    <property type="molecule type" value="Genomic_DNA"/>
</dbReference>
<dbReference type="SUPFAM" id="SSF53335">
    <property type="entry name" value="S-adenosyl-L-methionine-dependent methyltransferases"/>
    <property type="match status" value="1"/>
</dbReference>
<name>A0A0K0XT95_9GAMM</name>
<keyword evidence="2" id="KW-1185">Reference proteome</keyword>
<dbReference type="OrthoDB" id="323463at2"/>
<dbReference type="PANTHER" id="PTHR43464">
    <property type="entry name" value="METHYLTRANSFERASE"/>
    <property type="match status" value="1"/>
</dbReference>
<evidence type="ECO:0000313" key="2">
    <source>
        <dbReference type="Proteomes" id="UP000066624"/>
    </source>
</evidence>
<dbReference type="Pfam" id="PF13649">
    <property type="entry name" value="Methyltransf_25"/>
    <property type="match status" value="1"/>
</dbReference>
<dbReference type="AlphaFoldDB" id="A0A0K0XT95"/>
<dbReference type="InterPro" id="IPR029063">
    <property type="entry name" value="SAM-dependent_MTases_sf"/>
</dbReference>
<dbReference type="Proteomes" id="UP000066624">
    <property type="component" value="Chromosome"/>
</dbReference>
<accession>A0A0K0XT95</accession>
<keyword evidence="1" id="KW-0830">Ubiquinone</keyword>
<evidence type="ECO:0000313" key="1">
    <source>
        <dbReference type="EMBL" id="AKS40934.1"/>
    </source>
</evidence>
<dbReference type="PANTHER" id="PTHR43464:SF83">
    <property type="entry name" value="MALONYL-[ACYL-CARRIER PROTEIN] O-METHYLTRANSFERASE"/>
    <property type="match status" value="1"/>
</dbReference>